<feature type="signal peptide" evidence="3">
    <location>
        <begin position="1"/>
        <end position="16"/>
    </location>
</feature>
<dbReference type="VEuPathDB" id="FungiDB:SPBR_03609"/>
<feature type="compositionally biased region" description="Basic and acidic residues" evidence="1">
    <location>
        <begin position="430"/>
        <end position="444"/>
    </location>
</feature>
<dbReference type="InterPro" id="IPR027643">
    <property type="entry name" value="Formin-like_plant"/>
</dbReference>
<accession>A0A0C2JCW0</accession>
<feature type="region of interest" description="Disordered" evidence="1">
    <location>
        <begin position="298"/>
        <end position="462"/>
    </location>
</feature>
<feature type="compositionally biased region" description="Pro residues" evidence="1">
    <location>
        <begin position="703"/>
        <end position="724"/>
    </location>
</feature>
<proteinExistence type="predicted"/>
<organism evidence="4 5">
    <name type="scientific">Sporothrix brasiliensis 5110</name>
    <dbReference type="NCBI Taxonomy" id="1398154"/>
    <lineage>
        <taxon>Eukaryota</taxon>
        <taxon>Fungi</taxon>
        <taxon>Dikarya</taxon>
        <taxon>Ascomycota</taxon>
        <taxon>Pezizomycotina</taxon>
        <taxon>Sordariomycetes</taxon>
        <taxon>Sordariomycetidae</taxon>
        <taxon>Ophiostomatales</taxon>
        <taxon>Ophiostomataceae</taxon>
        <taxon>Sporothrix</taxon>
    </lineage>
</organism>
<dbReference type="PANTHER" id="PTHR23213:SF368">
    <property type="entry name" value="HISTONE H3-K79 METHYLTRANSFERASE"/>
    <property type="match status" value="1"/>
</dbReference>
<feature type="region of interest" description="Disordered" evidence="1">
    <location>
        <begin position="657"/>
        <end position="730"/>
    </location>
</feature>
<name>A0A0C2JCW0_9PEZI</name>
<feature type="compositionally biased region" description="Pro residues" evidence="1">
    <location>
        <begin position="378"/>
        <end position="388"/>
    </location>
</feature>
<feature type="compositionally biased region" description="Polar residues" evidence="1">
    <location>
        <begin position="614"/>
        <end position="625"/>
    </location>
</feature>
<dbReference type="GeneID" id="63676820"/>
<evidence type="ECO:0000256" key="2">
    <source>
        <dbReference type="SAM" id="Phobius"/>
    </source>
</evidence>
<feature type="compositionally biased region" description="Basic and acidic residues" evidence="1">
    <location>
        <begin position="587"/>
        <end position="604"/>
    </location>
</feature>
<feature type="transmembrane region" description="Helical" evidence="2">
    <location>
        <begin position="478"/>
        <end position="495"/>
    </location>
</feature>
<keyword evidence="3" id="KW-0732">Signal</keyword>
<dbReference type="Proteomes" id="UP000031575">
    <property type="component" value="Unassembled WGS sequence"/>
</dbReference>
<keyword evidence="2" id="KW-0472">Membrane</keyword>
<feature type="region of interest" description="Disordered" evidence="1">
    <location>
        <begin position="585"/>
        <end position="629"/>
    </location>
</feature>
<dbReference type="HOGENOM" id="CLU_397971_0_0_1"/>
<dbReference type="RefSeq" id="XP_040622767.1">
    <property type="nucleotide sequence ID" value="XM_040761899.1"/>
</dbReference>
<dbReference type="PANTHER" id="PTHR23213">
    <property type="entry name" value="FORMIN-RELATED"/>
    <property type="match status" value="1"/>
</dbReference>
<keyword evidence="2" id="KW-1133">Transmembrane helix</keyword>
<feature type="region of interest" description="Disordered" evidence="1">
    <location>
        <begin position="531"/>
        <end position="568"/>
    </location>
</feature>
<keyword evidence="5" id="KW-1185">Reference proteome</keyword>
<keyword evidence="2" id="KW-0812">Transmembrane</keyword>
<protein>
    <submittedName>
        <fullName evidence="4">Uncharacterized protein</fullName>
    </submittedName>
</protein>
<gene>
    <name evidence="4" type="ORF">SPBR_03609</name>
</gene>
<evidence type="ECO:0000313" key="4">
    <source>
        <dbReference type="EMBL" id="KIH94757.1"/>
    </source>
</evidence>
<evidence type="ECO:0000256" key="1">
    <source>
        <dbReference type="SAM" id="MobiDB-lite"/>
    </source>
</evidence>
<evidence type="ECO:0000256" key="3">
    <source>
        <dbReference type="SAM" id="SignalP"/>
    </source>
</evidence>
<feature type="compositionally biased region" description="Low complexity" evidence="1">
    <location>
        <begin position="692"/>
        <end position="702"/>
    </location>
</feature>
<dbReference type="GO" id="GO:0045010">
    <property type="term" value="P:actin nucleation"/>
    <property type="evidence" value="ECO:0007669"/>
    <property type="project" value="InterPro"/>
</dbReference>
<feature type="chain" id="PRO_5002151218" evidence="3">
    <location>
        <begin position="17"/>
        <end position="785"/>
    </location>
</feature>
<comment type="caution">
    <text evidence="4">The sequence shown here is derived from an EMBL/GenBank/DDBJ whole genome shotgun (WGS) entry which is preliminary data.</text>
</comment>
<reference evidence="4 5" key="1">
    <citation type="journal article" date="2014" name="BMC Genomics">
        <title>Comparative genomics of the major fungal agents of human and animal Sporotrichosis: Sporothrix schenckii and Sporothrix brasiliensis.</title>
        <authorList>
            <person name="Teixeira M.M."/>
            <person name="de Almeida L.G."/>
            <person name="Kubitschek-Barreira P."/>
            <person name="Alves F.L."/>
            <person name="Kioshima E.S."/>
            <person name="Abadio A.K."/>
            <person name="Fernandes L."/>
            <person name="Derengowski L.S."/>
            <person name="Ferreira K.S."/>
            <person name="Souza R.C."/>
            <person name="Ruiz J.C."/>
            <person name="de Andrade N.C."/>
            <person name="Paes H.C."/>
            <person name="Nicola A.M."/>
            <person name="Albuquerque P."/>
            <person name="Gerber A.L."/>
            <person name="Martins V.P."/>
            <person name="Peconick L.D."/>
            <person name="Neto A.V."/>
            <person name="Chaucanez C.B."/>
            <person name="Silva P.A."/>
            <person name="Cunha O.L."/>
            <person name="de Oliveira F.F."/>
            <person name="dos Santos T.C."/>
            <person name="Barros A.L."/>
            <person name="Soares M.A."/>
            <person name="de Oliveira L.M."/>
            <person name="Marini M.M."/>
            <person name="Villalobos-Duno H."/>
            <person name="Cunha M.M."/>
            <person name="de Hoog S."/>
            <person name="da Silveira J.F."/>
            <person name="Henrissat B."/>
            <person name="Nino-Vega G.A."/>
            <person name="Cisalpino P.S."/>
            <person name="Mora-Montes H.M."/>
            <person name="Almeida S.R."/>
            <person name="Stajich J.E."/>
            <person name="Lopes-Bezerra L.M."/>
            <person name="Vasconcelos A.T."/>
            <person name="Felipe M.S."/>
        </authorList>
    </citation>
    <scope>NUCLEOTIDE SEQUENCE [LARGE SCALE GENOMIC DNA]</scope>
    <source>
        <strain evidence="4 5">5110</strain>
    </source>
</reference>
<dbReference type="EMBL" id="AWTV01000003">
    <property type="protein sequence ID" value="KIH94757.1"/>
    <property type="molecule type" value="Genomic_DNA"/>
</dbReference>
<sequence length="785" mass="85146">MHGLLKAGLLLAPALARGVGATASPQHDKPSAFITLDVPDAGLENSTPFLTFRLDVFESLTPCGTANVTINGEALPEDGKLSLPLYPDFQALDTTNADANTDETSNKDTPSAVISWGSDCVSWGGRDREQVMNLRIVSVNGVAVEDDAAKAPTTVRFRQIAPARIVLIENAASTFHFNDEYFKPPTTLTTSADTAADTGDSDNTSDNDADAADLIAWENSLIMMHRSVALLHHSIHARERYIVDRFGPSASPLIDAHKYGAGKRGGPCSDVTSVIGSVLHKVAGTAKSLYGELIANTFGEDTPRGQPGWAPPHSHHHGPPQGPRHGHPKGQPFMFRPYCVPEHGRAGPPPPPPPPPSFLFHCSSVFAPLPAPDDELTTPPPPPPPSEGVPPKHPHGPPPPVSQPSNDEDHHHGGPGPEGPSWVGMAGGGRFDKHPVNKGGEFRGRKMHGYGPDGSQPRVAWKHGHHGYGSHLFRHAPVAKMVAFFSLVLILLFVFGRRCRNRRVKEHLLREASRPRGFRRFAARFQRITEGVQDRHERRQDRHGRRQDRQERRQARRERRRERRREHKASVRGFFRNVRRFIFGGHSGDEKLGEPNARPSDRTSLRTPADGHIVTSTPPSRQHSPAPSLEDEIAEFRAAADVVGQMIAAEEGRAAIAQTAESRRQQQDDDLERAMHSVSPPASRNAIPPAPVSASAPAAARAAPPPAPIAPYRQPPPPPPPPPSVVNTSNAVAGYGRRDAAGIDSDFDDTESLPPAYSPDDHAYVNFVEASVVADGFQYHPGANH</sequence>
<dbReference type="GO" id="GO:0051015">
    <property type="term" value="F:actin filament binding"/>
    <property type="evidence" value="ECO:0007669"/>
    <property type="project" value="InterPro"/>
</dbReference>
<feature type="compositionally biased region" description="Basic and acidic residues" evidence="1">
    <location>
        <begin position="661"/>
        <end position="675"/>
    </location>
</feature>
<evidence type="ECO:0000313" key="5">
    <source>
        <dbReference type="Proteomes" id="UP000031575"/>
    </source>
</evidence>
<dbReference type="OrthoDB" id="4225201at2759"/>
<feature type="compositionally biased region" description="Basic residues" evidence="1">
    <location>
        <begin position="554"/>
        <end position="567"/>
    </location>
</feature>
<dbReference type="AlphaFoldDB" id="A0A0C2JCW0"/>
<feature type="compositionally biased region" description="Pro residues" evidence="1">
    <location>
        <begin position="347"/>
        <end position="357"/>
    </location>
</feature>
<feature type="compositionally biased region" description="Basic residues" evidence="1">
    <location>
        <begin position="313"/>
        <end position="328"/>
    </location>
</feature>